<protein>
    <recommendedName>
        <fullName evidence="3">Alpha/beta hydrolase</fullName>
    </recommendedName>
</protein>
<accession>A0A7I7STV6</accession>
<dbReference type="EMBL" id="AP022595">
    <property type="protein sequence ID" value="BBY60238.1"/>
    <property type="molecule type" value="Genomic_DNA"/>
</dbReference>
<dbReference type="RefSeq" id="WP_163698687.1">
    <property type="nucleotide sequence ID" value="NZ_AP022595.1"/>
</dbReference>
<name>A0A7I7STV6_9MYCO</name>
<gene>
    <name evidence="1" type="ORF">MSAR_33740</name>
</gene>
<keyword evidence="2" id="KW-1185">Reference proteome</keyword>
<evidence type="ECO:0008006" key="3">
    <source>
        <dbReference type="Google" id="ProtNLM"/>
    </source>
</evidence>
<proteinExistence type="predicted"/>
<evidence type="ECO:0000313" key="1">
    <source>
        <dbReference type="EMBL" id="BBY60238.1"/>
    </source>
</evidence>
<dbReference type="AlphaFoldDB" id="A0A7I7STV6"/>
<dbReference type="Proteomes" id="UP000466445">
    <property type="component" value="Chromosome"/>
</dbReference>
<dbReference type="Gene3D" id="3.40.50.1820">
    <property type="entry name" value="alpha/beta hydrolase"/>
    <property type="match status" value="1"/>
</dbReference>
<dbReference type="KEGG" id="msar:MSAR_33740"/>
<organism evidence="1 2">
    <name type="scientific">Mycolicibacterium sarraceniae</name>
    <dbReference type="NCBI Taxonomy" id="1534348"/>
    <lineage>
        <taxon>Bacteria</taxon>
        <taxon>Bacillati</taxon>
        <taxon>Actinomycetota</taxon>
        <taxon>Actinomycetes</taxon>
        <taxon>Mycobacteriales</taxon>
        <taxon>Mycobacteriaceae</taxon>
        <taxon>Mycolicibacterium</taxon>
    </lineage>
</organism>
<dbReference type="InterPro" id="IPR029058">
    <property type="entry name" value="AB_hydrolase_fold"/>
</dbReference>
<dbReference type="SUPFAM" id="SSF53474">
    <property type="entry name" value="alpha/beta-Hydrolases"/>
    <property type="match status" value="1"/>
</dbReference>
<sequence>MTITLRGATAVLLAGTGSDDDYVYRAFAGPLHGVGALVTTPPPQPARLVAGYLDALDNAARQGPIIVGGVSIGAAVTLAWALAHPSHVVGVLAALPAWTGAAPSAPAALSARHTAHQLRTVGLVATTAQMRASSPAWLADELTRSWLGQWPELPDAMEEAAGYIAPSVAELERLSAPMGVVGASDDPIHPLEVALEWASAAPRAALRTVSLDDFGPEPSVLGAACLAALEDAAGSAGTS</sequence>
<reference evidence="1 2" key="1">
    <citation type="journal article" date="2019" name="Emerg. Microbes Infect.">
        <title>Comprehensive subspecies identification of 175 nontuberculous mycobacteria species based on 7547 genomic profiles.</title>
        <authorList>
            <person name="Matsumoto Y."/>
            <person name="Kinjo T."/>
            <person name="Motooka D."/>
            <person name="Nabeya D."/>
            <person name="Jung N."/>
            <person name="Uechi K."/>
            <person name="Horii T."/>
            <person name="Iida T."/>
            <person name="Fujita J."/>
            <person name="Nakamura S."/>
        </authorList>
    </citation>
    <scope>NUCLEOTIDE SEQUENCE [LARGE SCALE GENOMIC DNA]</scope>
    <source>
        <strain evidence="1 2">JCM 30395</strain>
    </source>
</reference>
<evidence type="ECO:0000313" key="2">
    <source>
        <dbReference type="Proteomes" id="UP000466445"/>
    </source>
</evidence>